<organism evidence="2 3">
    <name type="scientific">Prescottella soli</name>
    <dbReference type="NCBI Taxonomy" id="1543852"/>
    <lineage>
        <taxon>Bacteria</taxon>
        <taxon>Bacillati</taxon>
        <taxon>Actinomycetota</taxon>
        <taxon>Actinomycetes</taxon>
        <taxon>Mycobacteriales</taxon>
        <taxon>Nocardiaceae</taxon>
        <taxon>Prescottella</taxon>
    </lineage>
</organism>
<dbReference type="InterPro" id="IPR014748">
    <property type="entry name" value="Enoyl-CoA_hydra_C"/>
</dbReference>
<dbReference type="PANTHER" id="PTHR43459:SF1">
    <property type="entry name" value="EG:BACN32G11.4 PROTEIN"/>
    <property type="match status" value="1"/>
</dbReference>
<sequence>MTTLEPGVVSIVEDGVLRVTIDRPTSMNAVRVETLDAVADAFEDHSVDPEVRVAVLSGAGRAFCTGADLAGLDLYAAPSAATIDAANRVADKIRSFPRPVIGAVRGPAAGVGVSLALACDLTVASESSYFLLAFTRIGLMPDGGATALVAASVGRARAMALALLAERLGAAEALRAGLIAKVYADNEFDAEVEALAWRLAAGPADAFRRTKEAINDATLGQLDAAFERERAGQLELLAAPDFAEGVDAFQNKRPARFGSVA</sequence>
<dbReference type="Pfam" id="PF00378">
    <property type="entry name" value="ECH_1"/>
    <property type="match status" value="1"/>
</dbReference>
<evidence type="ECO:0000313" key="3">
    <source>
        <dbReference type="Proteomes" id="UP001629744"/>
    </source>
</evidence>
<dbReference type="SUPFAM" id="SSF52096">
    <property type="entry name" value="ClpP/crotonase"/>
    <property type="match status" value="1"/>
</dbReference>
<dbReference type="RefSeq" id="WP_348603634.1">
    <property type="nucleotide sequence ID" value="NZ_CP157276.1"/>
</dbReference>
<gene>
    <name evidence="2" type="ORF">ABEU19_003102</name>
</gene>
<dbReference type="Gene3D" id="3.90.226.10">
    <property type="entry name" value="2-enoyl-CoA Hydratase, Chain A, domain 1"/>
    <property type="match status" value="1"/>
</dbReference>
<dbReference type="EMBL" id="JBDLNU010000004">
    <property type="protein sequence ID" value="MFM1729591.1"/>
    <property type="molecule type" value="Genomic_DNA"/>
</dbReference>
<dbReference type="InterPro" id="IPR029045">
    <property type="entry name" value="ClpP/crotonase-like_dom_sf"/>
</dbReference>
<keyword evidence="3" id="KW-1185">Reference proteome</keyword>
<reference evidence="2 3" key="1">
    <citation type="submission" date="2023-11" db="EMBL/GenBank/DDBJ databases">
        <authorList>
            <person name="Val-Calvo J."/>
            <person name="Scortti M."/>
            <person name="Vazquez-Boland J."/>
        </authorList>
    </citation>
    <scope>NUCLEOTIDE SEQUENCE [LARGE SCALE GENOMIC DNA]</scope>
    <source>
        <strain evidence="2 3">DSM 46662</strain>
    </source>
</reference>
<dbReference type="CDD" id="cd06558">
    <property type="entry name" value="crotonase-like"/>
    <property type="match status" value="1"/>
</dbReference>
<protein>
    <submittedName>
        <fullName evidence="2">Enoyl-CoA hydratase</fullName>
    </submittedName>
</protein>
<comment type="similarity">
    <text evidence="1">Belongs to the enoyl-CoA hydratase/isomerase family.</text>
</comment>
<dbReference type="Proteomes" id="UP001629744">
    <property type="component" value="Unassembled WGS sequence"/>
</dbReference>
<dbReference type="PANTHER" id="PTHR43459">
    <property type="entry name" value="ENOYL-COA HYDRATASE"/>
    <property type="match status" value="1"/>
</dbReference>
<evidence type="ECO:0000256" key="1">
    <source>
        <dbReference type="ARBA" id="ARBA00005254"/>
    </source>
</evidence>
<accession>A0ABW9FVK0</accession>
<dbReference type="InterPro" id="IPR001753">
    <property type="entry name" value="Enoyl-CoA_hydra/iso"/>
</dbReference>
<evidence type="ECO:0000313" key="2">
    <source>
        <dbReference type="EMBL" id="MFM1729591.1"/>
    </source>
</evidence>
<comment type="caution">
    <text evidence="2">The sequence shown here is derived from an EMBL/GenBank/DDBJ whole genome shotgun (WGS) entry which is preliminary data.</text>
</comment>
<name>A0ABW9FVK0_9NOCA</name>
<proteinExistence type="inferred from homology"/>
<dbReference type="Gene3D" id="1.10.12.10">
    <property type="entry name" value="Lyase 2-enoyl-coa Hydratase, Chain A, domain 2"/>
    <property type="match status" value="1"/>
</dbReference>